<protein>
    <submittedName>
        <fullName evidence="6">TetR/AcrR family transcriptional regulator</fullName>
    </submittedName>
</protein>
<keyword evidence="3" id="KW-0804">Transcription</keyword>
<dbReference type="Pfam" id="PF00440">
    <property type="entry name" value="TetR_N"/>
    <property type="match status" value="1"/>
</dbReference>
<dbReference type="PROSITE" id="PS50977">
    <property type="entry name" value="HTH_TETR_2"/>
    <property type="match status" value="1"/>
</dbReference>
<dbReference type="SUPFAM" id="SSF46689">
    <property type="entry name" value="Homeodomain-like"/>
    <property type="match status" value="1"/>
</dbReference>
<organism evidence="6 7">
    <name type="scientific">Candidatus Mycobacterium wuenschmannii</name>
    <dbReference type="NCBI Taxonomy" id="3027808"/>
    <lineage>
        <taxon>Bacteria</taxon>
        <taxon>Bacillati</taxon>
        <taxon>Actinomycetota</taxon>
        <taxon>Actinomycetes</taxon>
        <taxon>Mycobacteriales</taxon>
        <taxon>Mycobacteriaceae</taxon>
        <taxon>Mycobacterium</taxon>
    </lineage>
</organism>
<dbReference type="EMBL" id="CP126981">
    <property type="protein sequence ID" value="WIM88083.1"/>
    <property type="molecule type" value="Genomic_DNA"/>
</dbReference>
<feature type="DNA-binding region" description="H-T-H motif" evidence="4">
    <location>
        <begin position="39"/>
        <end position="58"/>
    </location>
</feature>
<evidence type="ECO:0000256" key="4">
    <source>
        <dbReference type="PROSITE-ProRule" id="PRU00335"/>
    </source>
</evidence>
<gene>
    <name evidence="6" type="ORF">PT015_00690</name>
</gene>
<evidence type="ECO:0000256" key="3">
    <source>
        <dbReference type="ARBA" id="ARBA00023163"/>
    </source>
</evidence>
<keyword evidence="7" id="KW-1185">Reference proteome</keyword>
<dbReference type="Gene3D" id="1.10.357.10">
    <property type="entry name" value="Tetracycline Repressor, domain 2"/>
    <property type="match status" value="1"/>
</dbReference>
<evidence type="ECO:0000313" key="6">
    <source>
        <dbReference type="EMBL" id="WIM88083.1"/>
    </source>
</evidence>
<accession>A0ABY8VWR2</accession>
<dbReference type="Proteomes" id="UP001236585">
    <property type="component" value="Chromosome"/>
</dbReference>
<dbReference type="PRINTS" id="PR00455">
    <property type="entry name" value="HTHTETR"/>
</dbReference>
<dbReference type="InterPro" id="IPR009057">
    <property type="entry name" value="Homeodomain-like_sf"/>
</dbReference>
<feature type="domain" description="HTH tetR-type" evidence="5">
    <location>
        <begin position="16"/>
        <end position="76"/>
    </location>
</feature>
<sequence>MARRHGWGGDPPADDGEATERIVAAAVEQMSRNGGADISLADVAKSLGVIRQTVYRYFSTAEALMKAAALASVEHYMARLQRHLLGIHDPAEALTEAVAFTLENLHRTPQIGHFLEHPYVEASSVAVTSQRAAVFGREMVERFDVDWAAAGFDDALLEETVEFALRTMQSFFLSPSRPRRSREQLRTYLRRWVGGALDAHAAALHP</sequence>
<dbReference type="InterPro" id="IPR001647">
    <property type="entry name" value="HTH_TetR"/>
</dbReference>
<evidence type="ECO:0000256" key="2">
    <source>
        <dbReference type="ARBA" id="ARBA00023125"/>
    </source>
</evidence>
<name>A0ABY8VWR2_9MYCO</name>
<keyword evidence="2 4" id="KW-0238">DNA-binding</keyword>
<proteinExistence type="predicted"/>
<dbReference type="RefSeq" id="WP_285188099.1">
    <property type="nucleotide sequence ID" value="NZ_CP126981.1"/>
</dbReference>
<reference evidence="6 7" key="1">
    <citation type="journal article" date="2023" name="Microbiol. Resour. Announc.">
        <title>Complete Genome Sequence of Mycobacterium wuenschmanii, a novel Nontuberculous Mycobacterium Isolated from a captive population of Amazon Milk Frogs.</title>
        <authorList>
            <person name="Hicks J."/>
            <person name="Zeineldin M."/>
            <person name="Ward H."/>
            <person name="Wuenschmann A."/>
            <person name="Camp P."/>
            <person name="Farrell D."/>
            <person name="Lehman K."/>
            <person name="Thacker T."/>
            <person name="Cuthbert E."/>
        </authorList>
    </citation>
    <scope>NUCLEOTIDE SEQUENCE [LARGE SCALE GENOMIC DNA]</scope>
    <source>
        <strain evidence="6 7">Wuenschmanii</strain>
    </source>
</reference>
<dbReference type="PANTHER" id="PTHR47506">
    <property type="entry name" value="TRANSCRIPTIONAL REGULATORY PROTEIN"/>
    <property type="match status" value="1"/>
</dbReference>
<dbReference type="PANTHER" id="PTHR47506:SF1">
    <property type="entry name" value="HTH-TYPE TRANSCRIPTIONAL REGULATOR YJDC"/>
    <property type="match status" value="1"/>
</dbReference>
<keyword evidence="1" id="KW-0805">Transcription regulation</keyword>
<evidence type="ECO:0000313" key="7">
    <source>
        <dbReference type="Proteomes" id="UP001236585"/>
    </source>
</evidence>
<evidence type="ECO:0000256" key="1">
    <source>
        <dbReference type="ARBA" id="ARBA00023015"/>
    </source>
</evidence>
<evidence type="ECO:0000259" key="5">
    <source>
        <dbReference type="PROSITE" id="PS50977"/>
    </source>
</evidence>